<evidence type="ECO:0000313" key="1">
    <source>
        <dbReference type="EMBL" id="KAJ8497841.1"/>
    </source>
</evidence>
<dbReference type="EMBL" id="JAQQAF010000003">
    <property type="protein sequence ID" value="KAJ8497841.1"/>
    <property type="molecule type" value="Genomic_DNA"/>
</dbReference>
<name>A0AAV8RCM8_ENSVE</name>
<keyword evidence="2" id="KW-1185">Reference proteome</keyword>
<reference evidence="1 2" key="1">
    <citation type="submission" date="2022-12" db="EMBL/GenBank/DDBJ databases">
        <title>Chromosome-scale assembly of the Ensete ventricosum genome.</title>
        <authorList>
            <person name="Dussert Y."/>
            <person name="Stocks J."/>
            <person name="Wendawek A."/>
            <person name="Woldeyes F."/>
            <person name="Nichols R.A."/>
            <person name="Borrell J.S."/>
        </authorList>
    </citation>
    <scope>NUCLEOTIDE SEQUENCE [LARGE SCALE GENOMIC DNA]</scope>
    <source>
        <strain evidence="2">cv. Maze</strain>
        <tissue evidence="1">Seeds</tissue>
    </source>
</reference>
<proteinExistence type="predicted"/>
<dbReference type="Proteomes" id="UP001222027">
    <property type="component" value="Unassembled WGS sequence"/>
</dbReference>
<accession>A0AAV8RCM8</accession>
<organism evidence="1 2">
    <name type="scientific">Ensete ventricosum</name>
    <name type="common">Abyssinian banana</name>
    <name type="synonym">Musa ensete</name>
    <dbReference type="NCBI Taxonomy" id="4639"/>
    <lineage>
        <taxon>Eukaryota</taxon>
        <taxon>Viridiplantae</taxon>
        <taxon>Streptophyta</taxon>
        <taxon>Embryophyta</taxon>
        <taxon>Tracheophyta</taxon>
        <taxon>Spermatophyta</taxon>
        <taxon>Magnoliopsida</taxon>
        <taxon>Liliopsida</taxon>
        <taxon>Zingiberales</taxon>
        <taxon>Musaceae</taxon>
        <taxon>Ensete</taxon>
    </lineage>
</organism>
<protein>
    <submittedName>
        <fullName evidence="1">Uncharacterized protein</fullName>
    </submittedName>
</protein>
<sequence length="99" mass="11554">MKKRVMRDGGLMVVTHGMEIKPPSVSVVGWECNRIKYTSTEEEVQESGRRTKAVLLCLWFVQKNENVYLELSGYEREEEEQVRCHSIIERFTFLTLLTG</sequence>
<comment type="caution">
    <text evidence="1">The sequence shown here is derived from an EMBL/GenBank/DDBJ whole genome shotgun (WGS) entry which is preliminary data.</text>
</comment>
<evidence type="ECO:0000313" key="2">
    <source>
        <dbReference type="Proteomes" id="UP001222027"/>
    </source>
</evidence>
<gene>
    <name evidence="1" type="ORF">OPV22_008393</name>
</gene>
<dbReference type="AlphaFoldDB" id="A0AAV8RCM8"/>